<dbReference type="InterPro" id="IPR036291">
    <property type="entry name" value="NAD(P)-bd_dom_sf"/>
</dbReference>
<protein>
    <submittedName>
        <fullName evidence="1">Epimerase</fullName>
    </submittedName>
</protein>
<dbReference type="Gene3D" id="3.40.50.720">
    <property type="entry name" value="NAD(P)-binding Rossmann-like Domain"/>
    <property type="match status" value="1"/>
</dbReference>
<name>A0A2U8P2Z1_9BRAD</name>
<dbReference type="PANTHER" id="PTHR14097:SF8">
    <property type="entry name" value="NAD(P)-BINDING DOMAIN-CONTAINING PROTEIN"/>
    <property type="match status" value="1"/>
</dbReference>
<dbReference type="Proteomes" id="UP000215703">
    <property type="component" value="Chromosome"/>
</dbReference>
<dbReference type="SUPFAM" id="SSF51735">
    <property type="entry name" value="NAD(P)-binding Rossmann-fold domains"/>
    <property type="match status" value="1"/>
</dbReference>
<dbReference type="KEGG" id="bot:CIT37_07690"/>
<sequence length="248" mass="27488">MGCLGDADRCILRRDRGRGVSREPARNIPMQVIIFGATGMVGQGVLRECLVDTGIARVLVVGRSPTGVRNAKLTEIIHDNFLDYSTIEAQLTGFDACFFCLGVSSIGMSEQRYRHLTYDLTLAAATTLARLNPQMVFTYVTGASTDSTEQGSRMWARIKGKTENDLLKLPFRAAYMFRPGAIQPLHGARSKTVWVQAVYSATGPLWSVLRRLSPRLVTSTEQIGRAMIRVAREGYPRKVLEMEDINSL</sequence>
<dbReference type="EMBL" id="CP029425">
    <property type="protein sequence ID" value="AWL92093.1"/>
    <property type="molecule type" value="Genomic_DNA"/>
</dbReference>
<evidence type="ECO:0000313" key="2">
    <source>
        <dbReference type="Proteomes" id="UP000215703"/>
    </source>
</evidence>
<reference evidence="1 2" key="2">
    <citation type="journal article" date="2017" name="Syst. Appl. Microbiol.">
        <title>Soybeans inoculated with root zone soils of Canadian native legumes harbour diverse and novel Bradyrhizobium spp. that possess agricultural potential.</title>
        <authorList>
            <person name="Bromfield E.S.P."/>
            <person name="Cloutier S."/>
            <person name="Tambong J.T."/>
            <person name="Tran Thi T.V."/>
        </authorList>
    </citation>
    <scope>NUCLEOTIDE SEQUENCE [LARGE SCALE GENOMIC DNA]</scope>
    <source>
        <strain evidence="1 2">OO99</strain>
    </source>
</reference>
<proteinExistence type="predicted"/>
<reference evidence="1 2" key="1">
    <citation type="journal article" date="2014" name="Int. J. Syst. Evol. Microbiol.">
        <title>Bradyrhizobium ottawaense sp. nov., a symbiotic nitrogen fixing bacterium from root nodules of soybeans in Canada.</title>
        <authorList>
            <person name="Yu X."/>
            <person name="Cloutier S."/>
            <person name="Tambong J.T."/>
            <person name="Bromfield E.S."/>
        </authorList>
    </citation>
    <scope>NUCLEOTIDE SEQUENCE [LARGE SCALE GENOMIC DNA]</scope>
    <source>
        <strain evidence="1 2">OO99</strain>
    </source>
</reference>
<gene>
    <name evidence="1" type="ORF">CIT37_07690</name>
</gene>
<organism evidence="1 2">
    <name type="scientific">Bradyrhizobium ottawaense</name>
    <dbReference type="NCBI Taxonomy" id="931866"/>
    <lineage>
        <taxon>Bacteria</taxon>
        <taxon>Pseudomonadati</taxon>
        <taxon>Pseudomonadota</taxon>
        <taxon>Alphaproteobacteria</taxon>
        <taxon>Hyphomicrobiales</taxon>
        <taxon>Nitrobacteraceae</taxon>
        <taxon>Bradyrhizobium</taxon>
    </lineage>
</organism>
<dbReference type="PANTHER" id="PTHR14097">
    <property type="entry name" value="OXIDOREDUCTASE HTATIP2"/>
    <property type="match status" value="1"/>
</dbReference>
<accession>A0A2U8P2Z1</accession>
<dbReference type="AlphaFoldDB" id="A0A2U8P2Z1"/>
<evidence type="ECO:0000313" key="1">
    <source>
        <dbReference type="EMBL" id="AWL92093.1"/>
    </source>
</evidence>